<dbReference type="FunCoup" id="A0A409W4P1">
    <property type="interactions" value="204"/>
</dbReference>
<dbReference type="Proteomes" id="UP000284706">
    <property type="component" value="Unassembled WGS sequence"/>
</dbReference>
<gene>
    <name evidence="5" type="ORF">CVT26_015822</name>
</gene>
<dbReference type="InterPro" id="IPR016024">
    <property type="entry name" value="ARM-type_fold"/>
</dbReference>
<dbReference type="EMBL" id="NHYE01005405">
    <property type="protein sequence ID" value="PPQ73435.1"/>
    <property type="molecule type" value="Genomic_DNA"/>
</dbReference>
<evidence type="ECO:0000256" key="1">
    <source>
        <dbReference type="SAM" id="MobiDB-lite"/>
    </source>
</evidence>
<dbReference type="InParanoid" id="A0A409W4P1"/>
<dbReference type="InterPro" id="IPR025481">
    <property type="entry name" value="Cell_Morphogen_C"/>
</dbReference>
<feature type="domain" description="Cell morphogenesis central region" evidence="4">
    <location>
        <begin position="1414"/>
        <end position="1601"/>
    </location>
</feature>
<dbReference type="Pfam" id="PF14228">
    <property type="entry name" value="MOR2-PAG1_mid"/>
    <property type="match status" value="2"/>
</dbReference>
<proteinExistence type="predicted"/>
<dbReference type="InterPro" id="IPR039867">
    <property type="entry name" value="Furry/Tao3/Mor2"/>
</dbReference>
<dbReference type="InterPro" id="IPR029473">
    <property type="entry name" value="MOR2-PAG1_mid"/>
</dbReference>
<dbReference type="InterPro" id="IPR025614">
    <property type="entry name" value="Cell_morpho_N"/>
</dbReference>
<dbReference type="Pfam" id="PF14225">
    <property type="entry name" value="MOR2-PAG1_C"/>
    <property type="match status" value="1"/>
</dbReference>
<feature type="domain" description="Cell morphogenesis protein C-terminal" evidence="3">
    <location>
        <begin position="1633"/>
        <end position="1878"/>
    </location>
</feature>
<evidence type="ECO:0000313" key="6">
    <source>
        <dbReference type="Proteomes" id="UP000284706"/>
    </source>
</evidence>
<keyword evidence="6" id="KW-1185">Reference proteome</keyword>
<evidence type="ECO:0000259" key="4">
    <source>
        <dbReference type="Pfam" id="PF14228"/>
    </source>
</evidence>
<evidence type="ECO:0000259" key="2">
    <source>
        <dbReference type="Pfam" id="PF14222"/>
    </source>
</evidence>
<feature type="domain" description="Cell morphogenesis protein N-terminal" evidence="2">
    <location>
        <begin position="1"/>
        <end position="564"/>
    </location>
</feature>
<comment type="caution">
    <text evidence="5">The sequence shown here is derived from an EMBL/GenBank/DDBJ whole genome shotgun (WGS) entry which is preliminary data.</text>
</comment>
<dbReference type="SUPFAM" id="SSF48371">
    <property type="entry name" value="ARM repeat"/>
    <property type="match status" value="1"/>
</dbReference>
<dbReference type="GO" id="GO:0000902">
    <property type="term" value="P:cell morphogenesis"/>
    <property type="evidence" value="ECO:0007669"/>
    <property type="project" value="InterPro"/>
</dbReference>
<feature type="region of interest" description="Disordered" evidence="1">
    <location>
        <begin position="2032"/>
        <end position="2051"/>
    </location>
</feature>
<sequence length="2072" mass="230481">MCRALIAVLEQMHSRDVLGDALGYSLEETTFEQFRRPEGGGRKGGGGGGVSGNRGINEELYATLLGLLANVRFVSVTDRFLAELSPVANGQVPKDMAGKYENLVKGLRHIKIKVWPPEAFEEAAEFMESLSKSYAHAHGHLKIAFAETLVMLLHPIGKTAQAETNNPQWGKAIETIFPRAREMMNKPRYFPVAFPLAVTSLCVAPQAYFLKHWQPFFEGFVSKIKEKPYRIMVMNGLLRIVWTYLYRCQESASTTMSKLEGVLKHFFPPNRSTVLPADDALEPLTYIMHFILSRHPEYGRELCLELMQEGAISKASGGGGGGSGGGGGGGGNIGSVLAPERSAIAFGAVLLSLHNTEREVLMPSWPSSSDFSVVPPKSDYVSSSEYLPMASLKPGMQDFLGRCAAALAAMAVHCGNAVGHMSVFDEQWSYARLNQAFEESNSFLVRRHADGIVVAYPAQSAPLMALLNTCFQAWPRLLHPSLSVQDAVDMLLQGVIHVEPTVADSAGAALRRFMKDDANAVQVVSQFNLFLFSPGRVCHDAGFRLHVEYSPLLRLWVEVVDEWVREVTKRGVEAFAQPEVTLAKMVEVEAASLFLLAHDAPSIHSAGVKVIRLLGTLSSTLNSSFPSTSSSTSAGSSPSPLFITERLQGKRPGNSGLHGFDDLLDKSEQSRLEQWRKFKGEEVALRIADSTNEKDRKLWRYVYPAILQDCLKYTGPTLGFLREAIVAVVSRYHPYISYLGGLSSRQPPGLPSRSPLDRDGLKLVIENKGLIDQWHMWVKILCSTAVPPDSSRPALTKLGRDHSRAPSDVSFERERYMTTRGLFRHLTPFLDSEYTHFRDAAVLCISSFPGSAYPQLLEDLSLLTGRQPYDDPRAKAVTTPGLEQSFGLLASRQIHDDSRSRSGSTTILLEKSKRQERLHSAVARIYSLTAHLLQEQRSSARQMALTNILKFVRNTQAFLSAPDTRDNPSLHRLRRYFCGIVEQLFNELATLKDSDRFIPSHMHLTLYRLCEDWCQVGPQSESSKKRFAAMQKAVEAADPNNSRESLQRFRHETSLLSHASVGALMALCPKAFYPPDQAASSPTDRFPPELMKQLSPLHVLDRLSAIMTSSHLPNRVKGKNTLRLLLTQNEANLELVLEALRRAIVITDKPDSSDNQFFEVISDLVDGSSHPFTFAQIVWLGLTNLRHSSVSVRCQAFAMLEAIHQQHSGLLTMSTFEASVASMASATFIHAHRLISDFLAGEHPHQAISMLAQLGNWLPQLPAEAYDTNVIILLLQSLEFWIANIRLIADDKSTWTREGLSCLYHLTSLTLRYGQSHAEQILVLWSKVVEPPHQSNSLATVKFLMEQAHKVGNSIFVTCASNIIASLCQTLTGREVFSELCSVIDPNHMLPTLDHKLQFPDAEDMRLWEDLDALFADQPRLSLGSAQFAWLFLSDVALQRYWEMKNELPVLLHAIFTHLDHRIPFIRDRAHSLLFQLLRSWTPGYDELPDRSTSRSRAAVKDSIADLEREAHDLYWLEENSNDEAVPKMKTLCSRVIALLEPLAPNLLSQWGSLALIWGTTCPIRAIAFRSLQLFRALMPRVKKADFASLLGRLSNTVAAPEDNIQAFTSELFLTINAVANSNDLDKSLIPIAFWAACACLSTTVEDEFRQTVNLLEITLSKIDLDDPATAETLLAHRPAVWTGVAYVQPSLLRGLRSSVTSTPTMNVLRTLAKVKDGQFIDPTEGRLRDLYIASLPWCLHAMEQQDNSMKSFAEDISQLAARENRLSIQKIMNSFAKGHFRTRDDFLRQSVSSIREHYGAKDWTEVVTLLLGLILNQERWIRIHTMQVVKILFQLRGLRDPVELQGSELLMPLLRLLETDLAPQALDVLEEPITISGAGPAAKHVLRMSMHLLNGADAEPVDTTVFGVPDESGWSVAQVEQLRETCQKNVMAVFDTCSVPTRPSRIEFEPEVEALASIKTPLADDLNGIVKNIHELTALFNGDASTRSHHSSSIPTRRLEARVAAILAKSTNPDSVTDTPQTPFLDVFNVGGINHREDSDDDSDSDSDTDAFVFDSIRAPLRSAPNGIRHN</sequence>
<dbReference type="PANTHER" id="PTHR12295:SF30">
    <property type="entry name" value="PROTEIN FURRY"/>
    <property type="match status" value="1"/>
</dbReference>
<dbReference type="STRING" id="231916.A0A409W4P1"/>
<evidence type="ECO:0000313" key="5">
    <source>
        <dbReference type="EMBL" id="PPQ73435.1"/>
    </source>
</evidence>
<accession>A0A409W4P1</accession>
<dbReference type="PANTHER" id="PTHR12295">
    <property type="entry name" value="FURRY-RELATED"/>
    <property type="match status" value="1"/>
</dbReference>
<feature type="compositionally biased region" description="Acidic residues" evidence="1">
    <location>
        <begin position="2040"/>
        <end position="2050"/>
    </location>
</feature>
<name>A0A409W4P1_9AGAR</name>
<feature type="domain" description="Cell morphogenesis central region" evidence="4">
    <location>
        <begin position="1179"/>
        <end position="1353"/>
    </location>
</feature>
<dbReference type="OrthoDB" id="6287725at2759"/>
<dbReference type="Pfam" id="PF14222">
    <property type="entry name" value="MOR2-PAG1_N"/>
    <property type="match status" value="1"/>
</dbReference>
<protein>
    <submittedName>
        <fullName evidence="5">Uncharacterized protein</fullName>
    </submittedName>
</protein>
<dbReference type="GO" id="GO:0030427">
    <property type="term" value="C:site of polarized growth"/>
    <property type="evidence" value="ECO:0007669"/>
    <property type="project" value="TreeGrafter"/>
</dbReference>
<reference evidence="5 6" key="1">
    <citation type="journal article" date="2018" name="Evol. Lett.">
        <title>Horizontal gene cluster transfer increased hallucinogenic mushroom diversity.</title>
        <authorList>
            <person name="Reynolds H.T."/>
            <person name="Vijayakumar V."/>
            <person name="Gluck-Thaler E."/>
            <person name="Korotkin H.B."/>
            <person name="Matheny P.B."/>
            <person name="Slot J.C."/>
        </authorList>
    </citation>
    <scope>NUCLEOTIDE SEQUENCE [LARGE SCALE GENOMIC DNA]</scope>
    <source>
        <strain evidence="5 6">SRW20</strain>
    </source>
</reference>
<dbReference type="GO" id="GO:0005938">
    <property type="term" value="C:cell cortex"/>
    <property type="evidence" value="ECO:0007669"/>
    <property type="project" value="TreeGrafter"/>
</dbReference>
<organism evidence="5 6">
    <name type="scientific">Gymnopilus dilepis</name>
    <dbReference type="NCBI Taxonomy" id="231916"/>
    <lineage>
        <taxon>Eukaryota</taxon>
        <taxon>Fungi</taxon>
        <taxon>Dikarya</taxon>
        <taxon>Basidiomycota</taxon>
        <taxon>Agaricomycotina</taxon>
        <taxon>Agaricomycetes</taxon>
        <taxon>Agaricomycetidae</taxon>
        <taxon>Agaricales</taxon>
        <taxon>Agaricineae</taxon>
        <taxon>Hymenogastraceae</taxon>
        <taxon>Gymnopilus</taxon>
    </lineage>
</organism>
<evidence type="ECO:0000259" key="3">
    <source>
        <dbReference type="Pfam" id="PF14225"/>
    </source>
</evidence>